<dbReference type="AlphaFoldDB" id="A0A645CJ27"/>
<evidence type="ECO:0000313" key="1">
    <source>
        <dbReference type="EMBL" id="MPM76955.1"/>
    </source>
</evidence>
<gene>
    <name evidence="1" type="ORF">SDC9_123954</name>
</gene>
<name>A0A645CJ27_9ZZZZ</name>
<accession>A0A645CJ27</accession>
<comment type="caution">
    <text evidence="1">The sequence shown here is derived from an EMBL/GenBank/DDBJ whole genome shotgun (WGS) entry which is preliminary data.</text>
</comment>
<reference evidence="1" key="1">
    <citation type="submission" date="2019-08" db="EMBL/GenBank/DDBJ databases">
        <authorList>
            <person name="Kucharzyk K."/>
            <person name="Murdoch R.W."/>
            <person name="Higgins S."/>
            <person name="Loffler F."/>
        </authorList>
    </citation>
    <scope>NUCLEOTIDE SEQUENCE</scope>
</reference>
<proteinExistence type="predicted"/>
<organism evidence="1">
    <name type="scientific">bioreactor metagenome</name>
    <dbReference type="NCBI Taxonomy" id="1076179"/>
    <lineage>
        <taxon>unclassified sequences</taxon>
        <taxon>metagenomes</taxon>
        <taxon>ecological metagenomes</taxon>
    </lineage>
</organism>
<dbReference type="EMBL" id="VSSQ01027620">
    <property type="protein sequence ID" value="MPM76955.1"/>
    <property type="molecule type" value="Genomic_DNA"/>
</dbReference>
<protein>
    <submittedName>
        <fullName evidence="1">Uncharacterized protein</fullName>
    </submittedName>
</protein>
<sequence length="67" mass="7342">MVYLVAVDKLQKARAVDPSVASKANSLINRYSAAFMDTETAFMMGIKSGETVFIPGWIGESTTVRLR</sequence>